<evidence type="ECO:0000313" key="5">
    <source>
        <dbReference type="Proteomes" id="UP000824280"/>
    </source>
</evidence>
<dbReference type="InterPro" id="IPR000863">
    <property type="entry name" value="Sulfotransferase_dom"/>
</dbReference>
<keyword evidence="5" id="KW-1185">Reference proteome</keyword>
<name>A0ABX8ZJQ7_9SPHN</name>
<gene>
    <name evidence="4" type="ORF">K3166_03390</name>
</gene>
<organism evidence="4 5">
    <name type="scientific">Qipengyuania psychrotolerans</name>
    <dbReference type="NCBI Taxonomy" id="2867238"/>
    <lineage>
        <taxon>Bacteria</taxon>
        <taxon>Pseudomonadati</taxon>
        <taxon>Pseudomonadota</taxon>
        <taxon>Alphaproteobacteria</taxon>
        <taxon>Sphingomonadales</taxon>
        <taxon>Erythrobacteraceae</taxon>
        <taxon>Qipengyuania</taxon>
    </lineage>
</organism>
<keyword evidence="2" id="KW-0325">Glycoprotein</keyword>
<dbReference type="InterPro" id="IPR027417">
    <property type="entry name" value="P-loop_NTPase"/>
</dbReference>
<evidence type="ECO:0000256" key="1">
    <source>
        <dbReference type="ARBA" id="ARBA00022679"/>
    </source>
</evidence>
<dbReference type="RefSeq" id="WP_221423293.1">
    <property type="nucleotide sequence ID" value="NZ_CP081297.1"/>
</dbReference>
<sequence>MTAKLDFIYIGTPKAGSTWLFEALRHHPDVQLFPGKASKFFETETPRPIAEYDQQLNRFEGSGKIGEISHDAYLYPHNAALLREHNPDLKILVCLREPGDFARSLILWLHAHTRDYGDCAQDMLKHPKIRSWMNYAAGLQPFFAEFPADQIKVLFFEDFKANPAKFYRDVCDHVGISHEWQPASLQEVVNPARAPRFDLLTQIVFKIGVVTRLLGFGGIVEAAKRWKLLEKLLYAPSKAVEIGQHEAARIERALARNSYDQLERTIGVDVPAAWREN</sequence>
<dbReference type="PANTHER" id="PTHR10605:SF56">
    <property type="entry name" value="BIFUNCTIONAL HEPARAN SULFATE N-DEACETYLASE_N-SULFOTRANSFERASE"/>
    <property type="match status" value="1"/>
</dbReference>
<dbReference type="Gene3D" id="3.40.50.300">
    <property type="entry name" value="P-loop containing nucleotide triphosphate hydrolases"/>
    <property type="match status" value="1"/>
</dbReference>
<protein>
    <submittedName>
        <fullName evidence="4">Sulfotransferase</fullName>
    </submittedName>
</protein>
<keyword evidence="1" id="KW-0808">Transferase</keyword>
<dbReference type="InterPro" id="IPR037359">
    <property type="entry name" value="NST/OST"/>
</dbReference>
<accession>A0ABX8ZJQ7</accession>
<dbReference type="SUPFAM" id="SSF52540">
    <property type="entry name" value="P-loop containing nucleoside triphosphate hydrolases"/>
    <property type="match status" value="1"/>
</dbReference>
<evidence type="ECO:0000256" key="2">
    <source>
        <dbReference type="ARBA" id="ARBA00023180"/>
    </source>
</evidence>
<dbReference type="Proteomes" id="UP000824280">
    <property type="component" value="Chromosome"/>
</dbReference>
<evidence type="ECO:0000259" key="3">
    <source>
        <dbReference type="Pfam" id="PF00685"/>
    </source>
</evidence>
<dbReference type="Pfam" id="PF00685">
    <property type="entry name" value="Sulfotransfer_1"/>
    <property type="match status" value="1"/>
</dbReference>
<proteinExistence type="predicted"/>
<reference evidence="4 5" key="1">
    <citation type="submission" date="2021-08" db="EMBL/GenBank/DDBJ databases">
        <title>Comparative Genomics Analysis of the Genus Qipengyuania Reveals Extensive Genetic Diversity and Metabolic Versatility, Including the Description of Fifteen Novel Species.</title>
        <authorList>
            <person name="Liu Y."/>
        </authorList>
    </citation>
    <scope>NUCLEOTIDE SEQUENCE [LARGE SCALE GENOMIC DNA]</scope>
    <source>
        <strain evidence="4 5">1XM2-8</strain>
    </source>
</reference>
<feature type="domain" description="Sulfotransferase" evidence="3">
    <location>
        <begin position="6"/>
        <end position="187"/>
    </location>
</feature>
<dbReference type="EMBL" id="CP081297">
    <property type="protein sequence ID" value="QZD87757.1"/>
    <property type="molecule type" value="Genomic_DNA"/>
</dbReference>
<evidence type="ECO:0000313" key="4">
    <source>
        <dbReference type="EMBL" id="QZD87757.1"/>
    </source>
</evidence>
<dbReference type="PANTHER" id="PTHR10605">
    <property type="entry name" value="HEPARAN SULFATE SULFOTRANSFERASE"/>
    <property type="match status" value="1"/>
</dbReference>